<dbReference type="GO" id="GO:0005524">
    <property type="term" value="F:ATP binding"/>
    <property type="evidence" value="ECO:0007669"/>
    <property type="project" value="UniProtKB-KW"/>
</dbReference>
<dbReference type="InterPro" id="IPR012340">
    <property type="entry name" value="NA-bd_OB-fold"/>
</dbReference>
<evidence type="ECO:0000313" key="10">
    <source>
        <dbReference type="EMBL" id="KXK09511.1"/>
    </source>
</evidence>
<dbReference type="PANTHER" id="PTHR22594">
    <property type="entry name" value="ASPARTYL/LYSYL-TRNA SYNTHETASE"/>
    <property type="match status" value="1"/>
</dbReference>
<evidence type="ECO:0000256" key="5">
    <source>
        <dbReference type="ARBA" id="ARBA00022840"/>
    </source>
</evidence>
<evidence type="ECO:0000259" key="9">
    <source>
        <dbReference type="PROSITE" id="PS50862"/>
    </source>
</evidence>
<keyword evidence="6" id="KW-0648">Protein biosynthesis</keyword>
<dbReference type="Gene3D" id="3.30.930.10">
    <property type="entry name" value="Bira Bifunctional Protein, Domain 2"/>
    <property type="match status" value="1"/>
</dbReference>
<dbReference type="InterPro" id="IPR004364">
    <property type="entry name" value="Aa-tRNA-synt_II"/>
</dbReference>
<feature type="domain" description="Aminoacyl-transfer RNA synthetases class-II family profile" evidence="9">
    <location>
        <begin position="169"/>
        <end position="471"/>
    </location>
</feature>
<dbReference type="PRINTS" id="PR01042">
    <property type="entry name" value="TRNASYNTHASP"/>
</dbReference>
<evidence type="ECO:0000256" key="1">
    <source>
        <dbReference type="ARBA" id="ARBA00008226"/>
    </source>
</evidence>
<dbReference type="GO" id="GO:0003676">
    <property type="term" value="F:nucleic acid binding"/>
    <property type="evidence" value="ECO:0007669"/>
    <property type="project" value="InterPro"/>
</dbReference>
<keyword evidence="4" id="KW-0547">Nucleotide-binding</keyword>
<proteinExistence type="inferred from homology"/>
<evidence type="ECO:0000256" key="3">
    <source>
        <dbReference type="ARBA" id="ARBA00022598"/>
    </source>
</evidence>
<comment type="caution">
    <text evidence="10">The sequence shown here is derived from an EMBL/GenBank/DDBJ whole genome shotgun (WGS) entry which is preliminary data.</text>
</comment>
<keyword evidence="7" id="KW-0030">Aminoacyl-tRNA synthetase</keyword>
<dbReference type="PROSITE" id="PS50862">
    <property type="entry name" value="AA_TRNA_LIGASE_II"/>
    <property type="match status" value="1"/>
</dbReference>
<dbReference type="PANTHER" id="PTHR22594:SF34">
    <property type="entry name" value="ASPARAGINE--TRNA LIGASE, MITOCHONDRIAL-RELATED"/>
    <property type="match status" value="1"/>
</dbReference>
<gene>
    <name evidence="10" type="primary">asnS_1</name>
    <name evidence="10" type="ORF">UZ20_WS6002000561</name>
</gene>
<dbReference type="InterPro" id="IPR004522">
    <property type="entry name" value="Asn-tRNA-ligase"/>
</dbReference>
<dbReference type="PATRIC" id="fig|1617427.3.peg.584"/>
<keyword evidence="5" id="KW-0067">ATP-binding</keyword>
<dbReference type="SUPFAM" id="SSF50249">
    <property type="entry name" value="Nucleic acid-binding proteins"/>
    <property type="match status" value="1"/>
</dbReference>
<keyword evidence="3 10" id="KW-0436">Ligase</keyword>
<dbReference type="InterPro" id="IPR006195">
    <property type="entry name" value="aa-tRNA-synth_II"/>
</dbReference>
<dbReference type="Pfam" id="PF01336">
    <property type="entry name" value="tRNA_anti-codon"/>
    <property type="match status" value="1"/>
</dbReference>
<dbReference type="SUPFAM" id="SSF55681">
    <property type="entry name" value="Class II aaRS and biotin synthetases"/>
    <property type="match status" value="1"/>
</dbReference>
<protein>
    <recommendedName>
        <fullName evidence="2 8">Asparagine--tRNA ligase</fullName>
        <ecNumber evidence="2 8">6.1.1.22</ecNumber>
    </recommendedName>
</protein>
<dbReference type="EC" id="6.1.1.22" evidence="2 8"/>
<dbReference type="Pfam" id="PF00152">
    <property type="entry name" value="tRNA-synt_2"/>
    <property type="match status" value="1"/>
</dbReference>
<dbReference type="EMBL" id="JYPD01000017">
    <property type="protein sequence ID" value="KXK09511.1"/>
    <property type="molecule type" value="Genomic_DNA"/>
</dbReference>
<dbReference type="InterPro" id="IPR045864">
    <property type="entry name" value="aa-tRNA-synth_II/BPL/LPL"/>
</dbReference>
<name>A0A136KJA0_9BACT</name>
<evidence type="ECO:0000256" key="7">
    <source>
        <dbReference type="ARBA" id="ARBA00023146"/>
    </source>
</evidence>
<evidence type="ECO:0000256" key="2">
    <source>
        <dbReference type="ARBA" id="ARBA00012816"/>
    </source>
</evidence>
<evidence type="ECO:0000313" key="11">
    <source>
        <dbReference type="Proteomes" id="UP000070449"/>
    </source>
</evidence>
<dbReference type="NCBIfam" id="TIGR00457">
    <property type="entry name" value="asnS"/>
    <property type="match status" value="1"/>
</dbReference>
<dbReference type="GO" id="GO:0006421">
    <property type="term" value="P:asparaginyl-tRNA aminoacylation"/>
    <property type="evidence" value="ECO:0007669"/>
    <property type="project" value="UniProtKB-UniRule"/>
</dbReference>
<accession>A0A136KJA0</accession>
<dbReference type="GO" id="GO:0004816">
    <property type="term" value="F:asparagine-tRNA ligase activity"/>
    <property type="evidence" value="ECO:0007669"/>
    <property type="project" value="UniProtKB-UniRule"/>
</dbReference>
<dbReference type="Proteomes" id="UP000070449">
    <property type="component" value="Unassembled WGS sequence"/>
</dbReference>
<dbReference type="InterPro" id="IPR002312">
    <property type="entry name" value="Asp/Asn-tRNA-synth_IIb"/>
</dbReference>
<dbReference type="STRING" id="1617427.UZ20_WS6002000561"/>
<evidence type="ECO:0000256" key="4">
    <source>
        <dbReference type="ARBA" id="ARBA00022741"/>
    </source>
</evidence>
<organism evidence="10 11">
    <name type="scientific">candidate division WS6 bacterium OLB21</name>
    <dbReference type="NCBI Taxonomy" id="1617427"/>
    <lineage>
        <taxon>Bacteria</taxon>
        <taxon>Candidatus Dojkabacteria</taxon>
    </lineage>
</organism>
<comment type="similarity">
    <text evidence="1">Belongs to the class-II aminoacyl-tRNA synthetase family.</text>
</comment>
<dbReference type="AlphaFoldDB" id="A0A136KJA0"/>
<dbReference type="InterPro" id="IPR004365">
    <property type="entry name" value="NA-bd_OB_tRNA"/>
</dbReference>
<evidence type="ECO:0000256" key="8">
    <source>
        <dbReference type="NCBIfam" id="TIGR00457"/>
    </source>
</evidence>
<dbReference type="Gene3D" id="2.40.50.140">
    <property type="entry name" value="Nucleic acid-binding proteins"/>
    <property type="match status" value="1"/>
</dbReference>
<reference evidence="10 11" key="1">
    <citation type="submission" date="2015-02" db="EMBL/GenBank/DDBJ databases">
        <title>Improved understanding of the partial-nitritation anammox process through 23 genomes representing the majority of the microbial community.</title>
        <authorList>
            <person name="Speth D.R."/>
            <person name="In T Zandt M."/>
            <person name="Guerrero Cruz S."/>
            <person name="Jetten M.S."/>
            <person name="Dutilh B.E."/>
        </authorList>
    </citation>
    <scope>NUCLEOTIDE SEQUENCE [LARGE SCALE GENOMIC DNA]</scope>
    <source>
        <strain evidence="10">OLB21</strain>
    </source>
</reference>
<sequence length="471" mass="54454">MNNKTDKPDQKEADVDFSSLYLDEHNLPKIKSASELEKATTIINTKSLIGKEAVINGWVYGIRSSGKIMFLMVRDGSADIQVVVEKSQVTEEVWEDAQSLTNESSLQVKGLIKEDKRSPFGVEMQLTAIKVIQIAPEFPIGKKEHGPDFLLDNRHLWLRSQSQRAVMQIRDEIFWSITSFLREEGFVRFDTPIFQPVSCEDTSELFEVDYFGDKTYLTQSGQLYCEAAEFALGRTYDFGPVFRAEKSKTRKHLIEFWMMDAELPFAGLDELMDFEEAMLKRIVSDCLKNKAYELSILKRDISKLETVRDKKFIRHSHKEVIELLNSKFDAKLSELDDIGAPEEAMLSELYEVPVFIYDWPAEIKAFYMPKFKRPGENIERVRAVDLVASEGAGEIMGGAEREFNYNILLDELKKRKYKYEDYAWYMDLRKYGSIPHSGFGIGLERTVRWISGVAHIRETIPFPRMLNRLYP</sequence>
<dbReference type="NCBIfam" id="NF003037">
    <property type="entry name" value="PRK03932.1"/>
    <property type="match status" value="1"/>
</dbReference>
<evidence type="ECO:0000256" key="6">
    <source>
        <dbReference type="ARBA" id="ARBA00022917"/>
    </source>
</evidence>